<dbReference type="CDD" id="cd00063">
    <property type="entry name" value="FN3"/>
    <property type="match status" value="1"/>
</dbReference>
<organism evidence="2 3">
    <name type="scientific">Terrisporobacter mayombei</name>
    <dbReference type="NCBI Taxonomy" id="1541"/>
    <lineage>
        <taxon>Bacteria</taxon>
        <taxon>Bacillati</taxon>
        <taxon>Bacillota</taxon>
        <taxon>Clostridia</taxon>
        <taxon>Peptostreptococcales</taxon>
        <taxon>Peptostreptococcaceae</taxon>
        <taxon>Terrisporobacter</taxon>
    </lineage>
</organism>
<evidence type="ECO:0000313" key="3">
    <source>
        <dbReference type="Proteomes" id="UP001235030"/>
    </source>
</evidence>
<feature type="domain" description="Fibronectin type-III" evidence="1">
    <location>
        <begin position="5"/>
        <end position="78"/>
    </location>
</feature>
<dbReference type="EMBL" id="CP101637">
    <property type="protein sequence ID" value="WMT83117.1"/>
    <property type="molecule type" value="Genomic_DNA"/>
</dbReference>
<name>A0ABY9Q5E8_9FIRM</name>
<proteinExistence type="predicted"/>
<evidence type="ECO:0000313" key="2">
    <source>
        <dbReference type="EMBL" id="WMT83117.1"/>
    </source>
</evidence>
<dbReference type="InterPro" id="IPR036116">
    <property type="entry name" value="FN3_sf"/>
</dbReference>
<accession>A0ABY9Q5E8</accession>
<dbReference type="InterPro" id="IPR003961">
    <property type="entry name" value="FN3_dom"/>
</dbReference>
<dbReference type="RefSeq" id="WP_228105154.1">
    <property type="nucleotide sequence ID" value="NZ_CP101637.1"/>
</dbReference>
<dbReference type="SUPFAM" id="SSF49265">
    <property type="entry name" value="Fibronectin type III"/>
    <property type="match status" value="1"/>
</dbReference>
<gene>
    <name evidence="2" type="ORF">TEMA_36150</name>
</gene>
<dbReference type="Gene3D" id="2.60.40.10">
    <property type="entry name" value="Immunoglobulins"/>
    <property type="match status" value="1"/>
</dbReference>
<protein>
    <recommendedName>
        <fullName evidence="1">Fibronectin type-III domain-containing protein</fullName>
    </recommendedName>
</protein>
<dbReference type="Proteomes" id="UP001235030">
    <property type="component" value="Chromosome"/>
</dbReference>
<sequence length="97" mass="11366">MYKTIKSSQVSYTSVKVSWNEAKYAGGYEIYRSTSKDGKYTKVATIKNGNTTSYTNRSLTKGRTYYYKIRAYKLVNEKKENEEKVNSYYSDIKVYKN</sequence>
<dbReference type="InterPro" id="IPR013783">
    <property type="entry name" value="Ig-like_fold"/>
</dbReference>
<evidence type="ECO:0000259" key="1">
    <source>
        <dbReference type="Pfam" id="PF00041"/>
    </source>
</evidence>
<reference evidence="2 3" key="1">
    <citation type="submission" date="2022-07" db="EMBL/GenBank/DDBJ databases">
        <title>Genome sequence of Terrisporobacter mayombei DSM6539.</title>
        <authorList>
            <person name="Boeer T."/>
            <person name="Bengelsdorf F.R."/>
            <person name="Daniel R."/>
            <person name="Poehlein A."/>
        </authorList>
    </citation>
    <scope>NUCLEOTIDE SEQUENCE [LARGE SCALE GENOMIC DNA]</scope>
    <source>
        <strain evidence="2 3">DSM 6539</strain>
    </source>
</reference>
<dbReference type="Pfam" id="PF00041">
    <property type="entry name" value="fn3"/>
    <property type="match status" value="1"/>
</dbReference>
<keyword evidence="3" id="KW-1185">Reference proteome</keyword>